<evidence type="ECO:0000259" key="11">
    <source>
        <dbReference type="Pfam" id="PF21088"/>
    </source>
</evidence>
<dbReference type="Gene3D" id="1.10.287.1260">
    <property type="match status" value="1"/>
</dbReference>
<dbReference type="SUPFAM" id="SSF82861">
    <property type="entry name" value="Mechanosensitive channel protein MscS (YggB), transmembrane region"/>
    <property type="match status" value="1"/>
</dbReference>
<evidence type="ECO:0000313" key="12">
    <source>
        <dbReference type="EMBL" id="GIM45877.1"/>
    </source>
</evidence>
<dbReference type="GO" id="GO:0005886">
    <property type="term" value="C:plasma membrane"/>
    <property type="evidence" value="ECO:0007669"/>
    <property type="project" value="UniProtKB-SubCell"/>
</dbReference>
<dbReference type="PANTHER" id="PTHR30460">
    <property type="entry name" value="MODERATE CONDUCTANCE MECHANOSENSITIVE CHANNEL YBIO"/>
    <property type="match status" value="1"/>
</dbReference>
<keyword evidence="5 8" id="KW-1133">Transmembrane helix</keyword>
<comment type="caution">
    <text evidence="12">The sequence shown here is derived from an EMBL/GenBank/DDBJ whole genome shotgun (WGS) entry which is preliminary data.</text>
</comment>
<dbReference type="Gene3D" id="3.30.70.100">
    <property type="match status" value="1"/>
</dbReference>
<dbReference type="SUPFAM" id="SSF50182">
    <property type="entry name" value="Sm-like ribonucleoproteins"/>
    <property type="match status" value="1"/>
</dbReference>
<dbReference type="AlphaFoldDB" id="A0AAV4LDE7"/>
<evidence type="ECO:0000256" key="6">
    <source>
        <dbReference type="ARBA" id="ARBA00023136"/>
    </source>
</evidence>
<keyword evidence="3" id="KW-1003">Cell membrane</keyword>
<comment type="function">
    <text evidence="7">May play a role in resistance to osmotic downshock.</text>
</comment>
<dbReference type="InterPro" id="IPR006685">
    <property type="entry name" value="MscS_channel_2nd"/>
</dbReference>
<gene>
    <name evidence="12" type="ORF">DNHGIG_14260</name>
</gene>
<organism evidence="12 13">
    <name type="scientific">Collibacillus ludicampi</name>
    <dbReference type="NCBI Taxonomy" id="2771369"/>
    <lineage>
        <taxon>Bacteria</taxon>
        <taxon>Bacillati</taxon>
        <taxon>Bacillota</taxon>
        <taxon>Bacilli</taxon>
        <taxon>Bacillales</taxon>
        <taxon>Alicyclobacillaceae</taxon>
        <taxon>Collibacillus</taxon>
    </lineage>
</organism>
<dbReference type="EMBL" id="BOQE01000001">
    <property type="protein sequence ID" value="GIM45877.1"/>
    <property type="molecule type" value="Genomic_DNA"/>
</dbReference>
<proteinExistence type="inferred from homology"/>
<dbReference type="Pfam" id="PF21082">
    <property type="entry name" value="MS_channel_3rd"/>
    <property type="match status" value="1"/>
</dbReference>
<feature type="domain" description="Mechanosensitive ion channel transmembrane helices 2/3" evidence="11">
    <location>
        <begin position="86"/>
        <end position="127"/>
    </location>
</feature>
<evidence type="ECO:0000259" key="10">
    <source>
        <dbReference type="Pfam" id="PF21082"/>
    </source>
</evidence>
<feature type="transmembrane region" description="Helical" evidence="8">
    <location>
        <begin position="110"/>
        <end position="130"/>
    </location>
</feature>
<dbReference type="InterPro" id="IPR049278">
    <property type="entry name" value="MS_channel_C"/>
</dbReference>
<dbReference type="GO" id="GO:0008381">
    <property type="term" value="F:mechanosensitive monoatomic ion channel activity"/>
    <property type="evidence" value="ECO:0007669"/>
    <property type="project" value="InterPro"/>
</dbReference>
<protein>
    <submittedName>
        <fullName evidence="12">Mechanosensitive ion channel protein MscS</fullName>
    </submittedName>
</protein>
<dbReference type="Gene3D" id="2.30.30.60">
    <property type="match status" value="1"/>
</dbReference>
<dbReference type="FunFam" id="2.30.30.60:FF:000001">
    <property type="entry name" value="MscS Mechanosensitive ion channel"/>
    <property type="match status" value="1"/>
</dbReference>
<dbReference type="InterPro" id="IPR011066">
    <property type="entry name" value="MscS_channel_C_sf"/>
</dbReference>
<evidence type="ECO:0000313" key="13">
    <source>
        <dbReference type="Proteomes" id="UP001057291"/>
    </source>
</evidence>
<dbReference type="InterPro" id="IPR023408">
    <property type="entry name" value="MscS_beta-dom_sf"/>
</dbReference>
<evidence type="ECO:0000256" key="2">
    <source>
        <dbReference type="ARBA" id="ARBA00008017"/>
    </source>
</evidence>
<evidence type="ECO:0000256" key="4">
    <source>
        <dbReference type="ARBA" id="ARBA00022692"/>
    </source>
</evidence>
<dbReference type="Pfam" id="PF00924">
    <property type="entry name" value="MS_channel_2nd"/>
    <property type="match status" value="1"/>
</dbReference>
<evidence type="ECO:0000259" key="9">
    <source>
        <dbReference type="Pfam" id="PF00924"/>
    </source>
</evidence>
<dbReference type="PANTHER" id="PTHR30460:SF0">
    <property type="entry name" value="MODERATE CONDUCTANCE MECHANOSENSITIVE CHANNEL YBIO"/>
    <property type="match status" value="1"/>
</dbReference>
<feature type="transmembrane region" description="Helical" evidence="8">
    <location>
        <begin position="87"/>
        <end position="104"/>
    </location>
</feature>
<feature type="domain" description="Mechanosensitive ion channel MscS" evidence="9">
    <location>
        <begin position="129"/>
        <end position="193"/>
    </location>
</feature>
<evidence type="ECO:0000256" key="3">
    <source>
        <dbReference type="ARBA" id="ARBA00022475"/>
    </source>
</evidence>
<reference evidence="12" key="1">
    <citation type="journal article" date="2023" name="Int. J. Syst. Evol. Microbiol.">
        <title>Collibacillus ludicampi gen. nov., sp. nov., a new soil bacterium of the family Alicyclobacillaceae.</title>
        <authorList>
            <person name="Jojima T."/>
            <person name="Ioku Y."/>
            <person name="Fukuta Y."/>
            <person name="Shirasaka N."/>
            <person name="Matsumura Y."/>
            <person name="Mori M."/>
        </authorList>
    </citation>
    <scope>NUCLEOTIDE SEQUENCE</scope>
    <source>
        <strain evidence="12">TP075</strain>
    </source>
</reference>
<dbReference type="Pfam" id="PF21088">
    <property type="entry name" value="MS_channel_1st"/>
    <property type="match status" value="1"/>
</dbReference>
<dbReference type="InterPro" id="IPR011014">
    <property type="entry name" value="MscS_channel_TM-2"/>
</dbReference>
<sequence>MLITLLQDGSHSMQQLKNLYTSLVTELTNPDFYISKIAILLKIILLLTAAKLMIRFGTVALERVFAHRTVRLDERRSKTLTSLTSNILRYAVYFFVILSVLEQLDFHVETLIAGAGIAGLAIGFGAQSLVKDVITGFFIIFEDQFAVGDEIQTGNYRGTVTEIGLRVTKLRAWTGEVHIIPNGQITNVTNFSKANSLAVLDVGVAYEENIEYVTSVLQRVLQQAKNEMPSIVGDPKVLGVQNLGPSEVVIRIIAECKPTESGPVARELRRRIKVTFDEEGIEIPYPKQVLLAGAQPVGEKAPTTGLNA</sequence>
<dbReference type="Proteomes" id="UP001057291">
    <property type="component" value="Unassembled WGS sequence"/>
</dbReference>
<evidence type="ECO:0000256" key="5">
    <source>
        <dbReference type="ARBA" id="ARBA00022989"/>
    </source>
</evidence>
<comment type="subcellular location">
    <subcellularLocation>
        <location evidence="1">Cell membrane</location>
        <topology evidence="1">Multi-pass membrane protein</topology>
    </subcellularLocation>
</comment>
<comment type="similarity">
    <text evidence="2">Belongs to the MscS (TC 1.A.23) family.</text>
</comment>
<feature type="domain" description="Mechanosensitive ion channel MscS C-terminal" evidence="10">
    <location>
        <begin position="199"/>
        <end position="283"/>
    </location>
</feature>
<feature type="transmembrane region" description="Helical" evidence="8">
    <location>
        <begin position="32"/>
        <end position="54"/>
    </location>
</feature>
<dbReference type="SUPFAM" id="SSF82689">
    <property type="entry name" value="Mechanosensitive channel protein MscS (YggB), C-terminal domain"/>
    <property type="match status" value="1"/>
</dbReference>
<evidence type="ECO:0000256" key="1">
    <source>
        <dbReference type="ARBA" id="ARBA00004651"/>
    </source>
</evidence>
<keyword evidence="6 8" id="KW-0472">Membrane</keyword>
<evidence type="ECO:0000256" key="8">
    <source>
        <dbReference type="SAM" id="Phobius"/>
    </source>
</evidence>
<dbReference type="InterPro" id="IPR010920">
    <property type="entry name" value="LSM_dom_sf"/>
</dbReference>
<keyword evidence="4 8" id="KW-0812">Transmembrane</keyword>
<accession>A0AAV4LDE7</accession>
<name>A0AAV4LDE7_9BACL</name>
<dbReference type="InterPro" id="IPR045276">
    <property type="entry name" value="YbiO_bact"/>
</dbReference>
<evidence type="ECO:0000256" key="7">
    <source>
        <dbReference type="ARBA" id="ARBA00059688"/>
    </source>
</evidence>
<keyword evidence="13" id="KW-1185">Reference proteome</keyword>
<dbReference type="InterPro" id="IPR049142">
    <property type="entry name" value="MS_channel_1st"/>
</dbReference>